<sequence>QIHGGDFEVLSWIAHDILGIMFTVAVEQLFSSSRHMLSDSRLSMSAESALVTIIMKE</sequence>
<accession>A0A8E2DNZ0</accession>
<protein>
    <recommendedName>
        <fullName evidence="1">HAT C-terminal dimerisation domain-containing protein</fullName>
    </recommendedName>
</protein>
<dbReference type="Proteomes" id="UP000250043">
    <property type="component" value="Unassembled WGS sequence"/>
</dbReference>
<keyword evidence="3" id="KW-1185">Reference proteome</keyword>
<dbReference type="AlphaFoldDB" id="A0A8E2DNZ0"/>
<dbReference type="InterPro" id="IPR008906">
    <property type="entry name" value="HATC_C_dom"/>
</dbReference>
<dbReference type="Pfam" id="PF05699">
    <property type="entry name" value="Dimer_Tnp_hAT"/>
    <property type="match status" value="1"/>
</dbReference>
<organism evidence="2 3">
    <name type="scientific">Obba rivulosa</name>
    <dbReference type="NCBI Taxonomy" id="1052685"/>
    <lineage>
        <taxon>Eukaryota</taxon>
        <taxon>Fungi</taxon>
        <taxon>Dikarya</taxon>
        <taxon>Basidiomycota</taxon>
        <taxon>Agaricomycotina</taxon>
        <taxon>Agaricomycetes</taxon>
        <taxon>Polyporales</taxon>
        <taxon>Gelatoporiaceae</taxon>
        <taxon>Obba</taxon>
    </lineage>
</organism>
<dbReference type="GO" id="GO:0046983">
    <property type="term" value="F:protein dimerization activity"/>
    <property type="evidence" value="ECO:0007669"/>
    <property type="project" value="InterPro"/>
</dbReference>
<proteinExistence type="predicted"/>
<evidence type="ECO:0000313" key="3">
    <source>
        <dbReference type="Proteomes" id="UP000250043"/>
    </source>
</evidence>
<gene>
    <name evidence="2" type="ORF">OBBRIDRAFT_696818</name>
</gene>
<evidence type="ECO:0000313" key="2">
    <source>
        <dbReference type="EMBL" id="OCH92173.1"/>
    </source>
</evidence>
<feature type="non-terminal residue" evidence="2">
    <location>
        <position position="1"/>
    </location>
</feature>
<feature type="domain" description="HAT C-terminal dimerisation" evidence="1">
    <location>
        <begin position="3"/>
        <end position="56"/>
    </location>
</feature>
<evidence type="ECO:0000259" key="1">
    <source>
        <dbReference type="Pfam" id="PF05699"/>
    </source>
</evidence>
<dbReference type="OrthoDB" id="3264316at2759"/>
<feature type="non-terminal residue" evidence="2">
    <location>
        <position position="57"/>
    </location>
</feature>
<reference evidence="2 3" key="1">
    <citation type="submission" date="2016-07" db="EMBL/GenBank/DDBJ databases">
        <title>Draft genome of the white-rot fungus Obba rivulosa 3A-2.</title>
        <authorList>
            <consortium name="DOE Joint Genome Institute"/>
            <person name="Miettinen O."/>
            <person name="Riley R."/>
            <person name="Acob R."/>
            <person name="Barry K."/>
            <person name="Cullen D."/>
            <person name="De Vries R."/>
            <person name="Hainaut M."/>
            <person name="Hatakka A."/>
            <person name="Henrissat B."/>
            <person name="Hilden K."/>
            <person name="Kuo R."/>
            <person name="Labutti K."/>
            <person name="Lipzen A."/>
            <person name="Makela M.R."/>
            <person name="Sandor L."/>
            <person name="Spatafora J.W."/>
            <person name="Grigoriev I.V."/>
            <person name="Hibbett D.S."/>
        </authorList>
    </citation>
    <scope>NUCLEOTIDE SEQUENCE [LARGE SCALE GENOMIC DNA]</scope>
    <source>
        <strain evidence="2 3">3A-2</strain>
    </source>
</reference>
<name>A0A8E2DNZ0_9APHY</name>
<dbReference type="EMBL" id="KV722373">
    <property type="protein sequence ID" value="OCH92173.1"/>
    <property type="molecule type" value="Genomic_DNA"/>
</dbReference>